<keyword evidence="1" id="KW-0472">Membrane</keyword>
<dbReference type="EMBL" id="KQ086121">
    <property type="protein sequence ID" value="KLO07776.1"/>
    <property type="molecule type" value="Genomic_DNA"/>
</dbReference>
<dbReference type="OrthoDB" id="3350812at2759"/>
<sequence length="307" mass="35106">MVAAIALLFYDTALKLGDEVNHLWFAPWSIAKLLYLIIRYLAFVDASLIMFYEFHPDNSAQECHLLYQVAMWFMTAGIIFCQFVLIVRTYAIWARNFAVGLYLSIFQVAAIIISIIFCNKSAKELIFIPSPIPRVVPCIPLQESNISLYAFACVAIFDFNILTLTMLKGYSHYRKSSTPLVRTLYRDGIIYFVVLFTVSLTNVILMRVMNNSPYFYMLTEPQRVLHTVLITRLILNVRVAAEKPTIEDSGLEMRPPFPSDGGKTRLFSTLNFRSPFDSTLGIFSHGSVIGETSRDEIMVSDRTWRKV</sequence>
<dbReference type="Pfam" id="PF20151">
    <property type="entry name" value="DUF6533"/>
    <property type="match status" value="1"/>
</dbReference>
<dbReference type="InParanoid" id="A0A0H2RSE9"/>
<name>A0A0H2RSE9_9AGAM</name>
<keyword evidence="1" id="KW-0812">Transmembrane</keyword>
<reference evidence="3 4" key="1">
    <citation type="submission" date="2015-04" db="EMBL/GenBank/DDBJ databases">
        <title>Complete genome sequence of Schizopora paradoxa KUC8140, a cosmopolitan wood degrader in East Asia.</title>
        <authorList>
            <consortium name="DOE Joint Genome Institute"/>
            <person name="Min B."/>
            <person name="Park H."/>
            <person name="Jang Y."/>
            <person name="Kim J.-J."/>
            <person name="Kim K.H."/>
            <person name="Pangilinan J."/>
            <person name="Lipzen A."/>
            <person name="Riley R."/>
            <person name="Grigoriev I.V."/>
            <person name="Spatafora J.W."/>
            <person name="Choi I.-G."/>
        </authorList>
    </citation>
    <scope>NUCLEOTIDE SEQUENCE [LARGE SCALE GENOMIC DNA]</scope>
    <source>
        <strain evidence="3 4">KUC8140</strain>
    </source>
</reference>
<feature type="transmembrane region" description="Helical" evidence="1">
    <location>
        <begin position="189"/>
        <end position="208"/>
    </location>
</feature>
<evidence type="ECO:0000259" key="2">
    <source>
        <dbReference type="Pfam" id="PF20151"/>
    </source>
</evidence>
<dbReference type="InterPro" id="IPR045340">
    <property type="entry name" value="DUF6533"/>
</dbReference>
<evidence type="ECO:0000313" key="3">
    <source>
        <dbReference type="EMBL" id="KLO07776.1"/>
    </source>
</evidence>
<dbReference type="AlphaFoldDB" id="A0A0H2RSE9"/>
<feature type="transmembrane region" description="Helical" evidence="1">
    <location>
        <begin position="148"/>
        <end position="169"/>
    </location>
</feature>
<keyword evidence="4" id="KW-1185">Reference proteome</keyword>
<dbReference type="Proteomes" id="UP000053477">
    <property type="component" value="Unassembled WGS sequence"/>
</dbReference>
<gene>
    <name evidence="3" type="ORF">SCHPADRAFT_634053</name>
</gene>
<organism evidence="3 4">
    <name type="scientific">Schizopora paradoxa</name>
    <dbReference type="NCBI Taxonomy" id="27342"/>
    <lineage>
        <taxon>Eukaryota</taxon>
        <taxon>Fungi</taxon>
        <taxon>Dikarya</taxon>
        <taxon>Basidiomycota</taxon>
        <taxon>Agaricomycotina</taxon>
        <taxon>Agaricomycetes</taxon>
        <taxon>Hymenochaetales</taxon>
        <taxon>Schizoporaceae</taxon>
        <taxon>Schizopora</taxon>
    </lineage>
</organism>
<evidence type="ECO:0000313" key="4">
    <source>
        <dbReference type="Proteomes" id="UP000053477"/>
    </source>
</evidence>
<feature type="domain" description="DUF6533" evidence="2">
    <location>
        <begin position="1"/>
        <end position="44"/>
    </location>
</feature>
<protein>
    <recommendedName>
        <fullName evidence="2">DUF6533 domain-containing protein</fullName>
    </recommendedName>
</protein>
<accession>A0A0H2RSE9</accession>
<proteinExistence type="predicted"/>
<feature type="transmembrane region" description="Helical" evidence="1">
    <location>
        <begin position="65"/>
        <end position="87"/>
    </location>
</feature>
<keyword evidence="1" id="KW-1133">Transmembrane helix</keyword>
<evidence type="ECO:0000256" key="1">
    <source>
        <dbReference type="SAM" id="Phobius"/>
    </source>
</evidence>
<feature type="transmembrane region" description="Helical" evidence="1">
    <location>
        <begin position="99"/>
        <end position="118"/>
    </location>
</feature>